<accession>A0A0C3Q6Q1</accession>
<keyword evidence="2" id="KW-1185">Reference proteome</keyword>
<dbReference type="OrthoDB" id="3341102at2759"/>
<name>A0A0C3Q6Q1_9AGAM</name>
<reference evidence="1 2" key="1">
    <citation type="submission" date="2014-04" db="EMBL/GenBank/DDBJ databases">
        <authorList>
            <consortium name="DOE Joint Genome Institute"/>
            <person name="Kuo A."/>
            <person name="Girlanda M."/>
            <person name="Perotto S."/>
            <person name="Kohler A."/>
            <person name="Nagy L.G."/>
            <person name="Floudas D."/>
            <person name="Copeland A."/>
            <person name="Barry K.W."/>
            <person name="Cichocki N."/>
            <person name="Veneault-Fourrey C."/>
            <person name="LaButti K."/>
            <person name="Lindquist E.A."/>
            <person name="Lipzen A."/>
            <person name="Lundell T."/>
            <person name="Morin E."/>
            <person name="Murat C."/>
            <person name="Sun H."/>
            <person name="Tunlid A."/>
            <person name="Henrissat B."/>
            <person name="Grigoriev I.V."/>
            <person name="Hibbett D.S."/>
            <person name="Martin F."/>
            <person name="Nordberg H.P."/>
            <person name="Cantor M.N."/>
            <person name="Hua S.X."/>
        </authorList>
    </citation>
    <scope>NUCLEOTIDE SEQUENCE [LARGE SCALE GENOMIC DNA]</scope>
    <source>
        <strain evidence="1 2">MUT 4182</strain>
    </source>
</reference>
<dbReference type="Proteomes" id="UP000054248">
    <property type="component" value="Unassembled WGS sequence"/>
</dbReference>
<evidence type="ECO:0000313" key="1">
    <source>
        <dbReference type="EMBL" id="KIO25095.1"/>
    </source>
</evidence>
<reference evidence="2" key="2">
    <citation type="submission" date="2015-01" db="EMBL/GenBank/DDBJ databases">
        <title>Evolutionary Origins and Diversification of the Mycorrhizal Mutualists.</title>
        <authorList>
            <consortium name="DOE Joint Genome Institute"/>
            <consortium name="Mycorrhizal Genomics Consortium"/>
            <person name="Kohler A."/>
            <person name="Kuo A."/>
            <person name="Nagy L.G."/>
            <person name="Floudas D."/>
            <person name="Copeland A."/>
            <person name="Barry K.W."/>
            <person name="Cichocki N."/>
            <person name="Veneault-Fourrey C."/>
            <person name="LaButti K."/>
            <person name="Lindquist E.A."/>
            <person name="Lipzen A."/>
            <person name="Lundell T."/>
            <person name="Morin E."/>
            <person name="Murat C."/>
            <person name="Riley R."/>
            <person name="Ohm R."/>
            <person name="Sun H."/>
            <person name="Tunlid A."/>
            <person name="Henrissat B."/>
            <person name="Grigoriev I.V."/>
            <person name="Hibbett D.S."/>
            <person name="Martin F."/>
        </authorList>
    </citation>
    <scope>NUCLEOTIDE SEQUENCE [LARGE SCALE GENOMIC DNA]</scope>
    <source>
        <strain evidence="2">MUT 4182</strain>
    </source>
</reference>
<proteinExistence type="predicted"/>
<dbReference type="STRING" id="1051891.A0A0C3Q6Q1"/>
<dbReference type="HOGENOM" id="CLU_046752_2_0_1"/>
<dbReference type="EMBL" id="KN823048">
    <property type="protein sequence ID" value="KIO25095.1"/>
    <property type="molecule type" value="Genomic_DNA"/>
</dbReference>
<evidence type="ECO:0000313" key="2">
    <source>
        <dbReference type="Proteomes" id="UP000054248"/>
    </source>
</evidence>
<gene>
    <name evidence="1" type="ORF">M407DRAFT_76103</name>
</gene>
<organism evidence="1 2">
    <name type="scientific">Tulasnella calospora MUT 4182</name>
    <dbReference type="NCBI Taxonomy" id="1051891"/>
    <lineage>
        <taxon>Eukaryota</taxon>
        <taxon>Fungi</taxon>
        <taxon>Dikarya</taxon>
        <taxon>Basidiomycota</taxon>
        <taxon>Agaricomycotina</taxon>
        <taxon>Agaricomycetes</taxon>
        <taxon>Cantharellales</taxon>
        <taxon>Tulasnellaceae</taxon>
        <taxon>Tulasnella</taxon>
    </lineage>
</organism>
<feature type="non-terminal residue" evidence="1">
    <location>
        <position position="1"/>
    </location>
</feature>
<dbReference type="AlphaFoldDB" id="A0A0C3Q6Q1"/>
<protein>
    <submittedName>
        <fullName evidence="1">Uncharacterized protein</fullName>
    </submittedName>
</protein>
<sequence>LGWSHRAVTQAAQKTPSDWETLCTNAFLRLVYWVERYKVPAELVINADQTGVVILPAGKETWAECGAKQVAGVAKEEKRQYTLMVGSSASGDMLPFQAIWSGKTAKSLPEPKLRAPGEKQGHRWVPGGERHWSTLETMKKWVVDVLIPYIRRQKRKLGLPKSAMTILILDCWTVHRSEAFLTWMKGEHGNIRLVFIPGGCTF</sequence>